<keyword evidence="1" id="KW-0175">Coiled coil</keyword>
<evidence type="ECO:0000313" key="3">
    <source>
        <dbReference type="Proteomes" id="UP000179807"/>
    </source>
</evidence>
<dbReference type="Proteomes" id="UP000179807">
    <property type="component" value="Unassembled WGS sequence"/>
</dbReference>
<sequence>MDIEDDFIEDSTQAEESDDENDFFLTATMADEPKEIVLKPAVNVYPLTSLTQQLLSKMYSLQNFGSSSIGATVPGSVFDLAKHLIKMRNSFPTFVKESNVYSNSKQYAMQKKLNRLKDKIEKTQQDNRKLKERVRNNKRRLPDLTKNKNDEFTESEKIKAEMKSNVFSLKKAVSKLKEMNQLNDQMQCENETIQKQINDLFSKFKHSCTGEDGQINRNIVKVDIELRNNIQKHKENLAVAQEIVDSYKVPIQALEQRLADMDRRISAVIRPPFSRISKLQKIRV</sequence>
<dbReference type="AlphaFoldDB" id="A0A1J4JMR0"/>
<evidence type="ECO:0000313" key="2">
    <source>
        <dbReference type="EMBL" id="OHT00409.1"/>
    </source>
</evidence>
<protein>
    <submittedName>
        <fullName evidence="2">Uncharacterized protein</fullName>
    </submittedName>
</protein>
<accession>A0A1J4JMR0</accession>
<dbReference type="GeneID" id="94843495"/>
<dbReference type="EMBL" id="MLAK01000957">
    <property type="protein sequence ID" value="OHT00409.1"/>
    <property type="molecule type" value="Genomic_DNA"/>
</dbReference>
<gene>
    <name evidence="2" type="ORF">TRFO_32951</name>
</gene>
<evidence type="ECO:0000256" key="1">
    <source>
        <dbReference type="SAM" id="Coils"/>
    </source>
</evidence>
<name>A0A1J4JMR0_9EUKA</name>
<dbReference type="VEuPathDB" id="TrichDB:TRFO_32951"/>
<dbReference type="RefSeq" id="XP_068353545.1">
    <property type="nucleotide sequence ID" value="XM_068508791.1"/>
</dbReference>
<comment type="caution">
    <text evidence="2">The sequence shown here is derived from an EMBL/GenBank/DDBJ whole genome shotgun (WGS) entry which is preliminary data.</text>
</comment>
<reference evidence="2" key="1">
    <citation type="submission" date="2016-10" db="EMBL/GenBank/DDBJ databases">
        <authorList>
            <person name="Benchimol M."/>
            <person name="Almeida L.G."/>
            <person name="Vasconcelos A.T."/>
            <person name="Perreira-Neves A."/>
            <person name="Rosa I.A."/>
            <person name="Tasca T."/>
            <person name="Bogo M.R."/>
            <person name="de Souza W."/>
        </authorList>
    </citation>
    <scope>NUCLEOTIDE SEQUENCE [LARGE SCALE GENOMIC DNA]</scope>
    <source>
        <strain evidence="2">K</strain>
    </source>
</reference>
<keyword evidence="3" id="KW-1185">Reference proteome</keyword>
<organism evidence="2 3">
    <name type="scientific">Tritrichomonas foetus</name>
    <dbReference type="NCBI Taxonomy" id="1144522"/>
    <lineage>
        <taxon>Eukaryota</taxon>
        <taxon>Metamonada</taxon>
        <taxon>Parabasalia</taxon>
        <taxon>Tritrichomonadida</taxon>
        <taxon>Tritrichomonadidae</taxon>
        <taxon>Tritrichomonas</taxon>
    </lineage>
</organism>
<proteinExistence type="predicted"/>
<feature type="coiled-coil region" evidence="1">
    <location>
        <begin position="106"/>
        <end position="203"/>
    </location>
</feature>